<dbReference type="PRINTS" id="PR00598">
    <property type="entry name" value="HTHMARR"/>
</dbReference>
<dbReference type="InterPro" id="IPR036390">
    <property type="entry name" value="WH_DNA-bd_sf"/>
</dbReference>
<evidence type="ECO:0000259" key="1">
    <source>
        <dbReference type="PROSITE" id="PS50995"/>
    </source>
</evidence>
<feature type="domain" description="HTH marR-type" evidence="1">
    <location>
        <begin position="1"/>
        <end position="141"/>
    </location>
</feature>
<sequence>MVALAAGEPVTPLEDALSRLQCVLVARRSHDNPEQVTWQQWDALETLRIHGPMKPSLLSDSLGASRQTMSKILRVLKGLGLVEQTTDEGDRREHTTALTDRGREFLARTARGRRRNADVAADALSPGEQALFAELCQKVSGALEATLRGH</sequence>
<comment type="caution">
    <text evidence="2">The sequence shown here is derived from an EMBL/GenBank/DDBJ whole genome shotgun (WGS) entry which is preliminary data.</text>
</comment>
<name>A0ABS3WZJ8_9ACTN</name>
<dbReference type="InterPro" id="IPR000835">
    <property type="entry name" value="HTH_MarR-typ"/>
</dbReference>
<evidence type="ECO:0000313" key="2">
    <source>
        <dbReference type="EMBL" id="MBO8188555.1"/>
    </source>
</evidence>
<dbReference type="Gene3D" id="1.10.10.10">
    <property type="entry name" value="Winged helix-like DNA-binding domain superfamily/Winged helix DNA-binding domain"/>
    <property type="match status" value="1"/>
</dbReference>
<dbReference type="PROSITE" id="PS50995">
    <property type="entry name" value="HTH_MARR_2"/>
    <property type="match status" value="1"/>
</dbReference>
<organism evidence="2 3">
    <name type="scientific">Streptomyces spirodelae</name>
    <dbReference type="NCBI Taxonomy" id="2812904"/>
    <lineage>
        <taxon>Bacteria</taxon>
        <taxon>Bacillati</taxon>
        <taxon>Actinomycetota</taxon>
        <taxon>Actinomycetes</taxon>
        <taxon>Kitasatosporales</taxon>
        <taxon>Streptomycetaceae</taxon>
        <taxon>Streptomyces</taxon>
    </lineage>
</organism>
<accession>A0ABS3WZJ8</accession>
<dbReference type="SMART" id="SM00347">
    <property type="entry name" value="HTH_MARR"/>
    <property type="match status" value="1"/>
</dbReference>
<protein>
    <submittedName>
        <fullName evidence="2">MarR family transcriptional regulator</fullName>
    </submittedName>
</protein>
<keyword evidence="3" id="KW-1185">Reference proteome</keyword>
<dbReference type="EMBL" id="JAFFZN010000025">
    <property type="protein sequence ID" value="MBO8188555.1"/>
    <property type="molecule type" value="Genomic_DNA"/>
</dbReference>
<evidence type="ECO:0000313" key="3">
    <source>
        <dbReference type="Proteomes" id="UP001518976"/>
    </source>
</evidence>
<proteinExistence type="predicted"/>
<dbReference type="Pfam" id="PF12802">
    <property type="entry name" value="MarR_2"/>
    <property type="match status" value="1"/>
</dbReference>
<dbReference type="Proteomes" id="UP001518976">
    <property type="component" value="Unassembled WGS sequence"/>
</dbReference>
<dbReference type="PANTHER" id="PTHR33164:SF43">
    <property type="entry name" value="HTH-TYPE TRANSCRIPTIONAL REPRESSOR YETL"/>
    <property type="match status" value="1"/>
</dbReference>
<dbReference type="InterPro" id="IPR036388">
    <property type="entry name" value="WH-like_DNA-bd_sf"/>
</dbReference>
<reference evidence="2 3" key="1">
    <citation type="submission" date="2021-02" db="EMBL/GenBank/DDBJ databases">
        <title>Streptomyces spirodelae sp. nov., isolated from duckweed.</title>
        <authorList>
            <person name="Saimee Y."/>
            <person name="Duangmal K."/>
        </authorList>
    </citation>
    <scope>NUCLEOTIDE SEQUENCE [LARGE SCALE GENOMIC DNA]</scope>
    <source>
        <strain evidence="2 3">DW4-2</strain>
    </source>
</reference>
<gene>
    <name evidence="2" type="ORF">JW592_24240</name>
</gene>
<dbReference type="PANTHER" id="PTHR33164">
    <property type="entry name" value="TRANSCRIPTIONAL REGULATOR, MARR FAMILY"/>
    <property type="match status" value="1"/>
</dbReference>
<dbReference type="SUPFAM" id="SSF46785">
    <property type="entry name" value="Winged helix' DNA-binding domain"/>
    <property type="match status" value="1"/>
</dbReference>
<dbReference type="InterPro" id="IPR039422">
    <property type="entry name" value="MarR/SlyA-like"/>
</dbReference>